<accession>A0A1H2T1U1</accession>
<keyword evidence="3 7" id="KW-0227">DNA damage</keyword>
<organism evidence="9 10">
    <name type="scientific">Tepidimicrobium xylanilyticum</name>
    <dbReference type="NCBI Taxonomy" id="1123352"/>
    <lineage>
        <taxon>Bacteria</taxon>
        <taxon>Bacillati</taxon>
        <taxon>Bacillota</taxon>
        <taxon>Tissierellia</taxon>
        <taxon>Tissierellales</taxon>
        <taxon>Tepidimicrobiaceae</taxon>
        <taxon>Tepidimicrobium</taxon>
    </lineage>
</organism>
<dbReference type="InterPro" id="IPR042242">
    <property type="entry name" value="RecO_C"/>
</dbReference>
<dbReference type="Gene3D" id="1.20.1440.120">
    <property type="entry name" value="Recombination protein O, C-terminal domain"/>
    <property type="match status" value="1"/>
</dbReference>
<dbReference type="Pfam" id="PF11967">
    <property type="entry name" value="RecO_N"/>
    <property type="match status" value="1"/>
</dbReference>
<name>A0A1H2T1U1_9FIRM</name>
<evidence type="ECO:0000256" key="3">
    <source>
        <dbReference type="ARBA" id="ARBA00022763"/>
    </source>
</evidence>
<dbReference type="InterPro" id="IPR012340">
    <property type="entry name" value="NA-bd_OB-fold"/>
</dbReference>
<dbReference type="PANTHER" id="PTHR33991">
    <property type="entry name" value="DNA REPAIR PROTEIN RECO"/>
    <property type="match status" value="1"/>
</dbReference>
<dbReference type="Pfam" id="PF02565">
    <property type="entry name" value="RecO_C"/>
    <property type="match status" value="1"/>
</dbReference>
<reference evidence="9 10" key="1">
    <citation type="submission" date="2016-10" db="EMBL/GenBank/DDBJ databases">
        <authorList>
            <person name="de Groot N.N."/>
        </authorList>
    </citation>
    <scope>NUCLEOTIDE SEQUENCE [LARGE SCALE GENOMIC DNA]</scope>
    <source>
        <strain evidence="9 10">DSM 23310</strain>
    </source>
</reference>
<sequence>MHVRTEGIVLKEYRFKETSKILILFTKKYGKVHAMARGAYRPKSKLLANTQPFSYNDYDLYKGRNFYYISQGDIINSFYSIRENIYRMMYGSYLLELIELSLPEEEENETIFKLLIKGLKVLSNINSDFYKFIISYELKFISFLGYKPELEYCTICRKKGFSDFRFSIDKGGIVCYNCLSKESYSEAMDNRMRKVLLWLLYTPLDELDSINIPKETMFKLHDILVKYILNKIDRKQFNSLKILDSINYNGGD</sequence>
<comment type="function">
    <text evidence="7">Involved in DNA repair and RecF pathway recombination.</text>
</comment>
<protein>
    <recommendedName>
        <fullName evidence="2 7">DNA repair protein RecO</fullName>
    </recommendedName>
    <alternativeName>
        <fullName evidence="6 7">Recombination protein O</fullName>
    </alternativeName>
</protein>
<proteinExistence type="inferred from homology"/>
<keyword evidence="4 7" id="KW-0233">DNA recombination</keyword>
<evidence type="ECO:0000313" key="10">
    <source>
        <dbReference type="Proteomes" id="UP000198828"/>
    </source>
</evidence>
<comment type="similarity">
    <text evidence="1 7">Belongs to the RecO family.</text>
</comment>
<dbReference type="GO" id="GO:0006310">
    <property type="term" value="P:DNA recombination"/>
    <property type="evidence" value="ECO:0007669"/>
    <property type="project" value="UniProtKB-UniRule"/>
</dbReference>
<dbReference type="InterPro" id="IPR003717">
    <property type="entry name" value="RecO"/>
</dbReference>
<dbReference type="Proteomes" id="UP000198828">
    <property type="component" value="Unassembled WGS sequence"/>
</dbReference>
<dbReference type="EMBL" id="FNNG01000002">
    <property type="protein sequence ID" value="SDW37665.1"/>
    <property type="molecule type" value="Genomic_DNA"/>
</dbReference>
<evidence type="ECO:0000256" key="1">
    <source>
        <dbReference type="ARBA" id="ARBA00007452"/>
    </source>
</evidence>
<dbReference type="GO" id="GO:0006302">
    <property type="term" value="P:double-strand break repair"/>
    <property type="evidence" value="ECO:0007669"/>
    <property type="project" value="TreeGrafter"/>
</dbReference>
<evidence type="ECO:0000256" key="6">
    <source>
        <dbReference type="ARBA" id="ARBA00033409"/>
    </source>
</evidence>
<dbReference type="InterPro" id="IPR022572">
    <property type="entry name" value="DNA_rep/recomb_RecO_N"/>
</dbReference>
<dbReference type="OrthoDB" id="9797083at2"/>
<evidence type="ECO:0000313" key="9">
    <source>
        <dbReference type="EMBL" id="SDW37665.1"/>
    </source>
</evidence>
<dbReference type="RefSeq" id="WP_093750743.1">
    <property type="nucleotide sequence ID" value="NZ_BSYN01000002.1"/>
</dbReference>
<dbReference type="NCBIfam" id="TIGR00613">
    <property type="entry name" value="reco"/>
    <property type="match status" value="1"/>
</dbReference>
<keyword evidence="5 7" id="KW-0234">DNA repair</keyword>
<gene>
    <name evidence="7" type="primary">recO</name>
    <name evidence="9" type="ORF">SAMN05660923_00607</name>
</gene>
<evidence type="ECO:0000256" key="5">
    <source>
        <dbReference type="ARBA" id="ARBA00023204"/>
    </source>
</evidence>
<dbReference type="Gene3D" id="2.40.50.140">
    <property type="entry name" value="Nucleic acid-binding proteins"/>
    <property type="match status" value="1"/>
</dbReference>
<evidence type="ECO:0000256" key="4">
    <source>
        <dbReference type="ARBA" id="ARBA00023172"/>
    </source>
</evidence>
<dbReference type="SUPFAM" id="SSF50249">
    <property type="entry name" value="Nucleic acid-binding proteins"/>
    <property type="match status" value="1"/>
</dbReference>
<keyword evidence="10" id="KW-1185">Reference proteome</keyword>
<feature type="domain" description="DNA replication/recombination mediator RecO N-terminal" evidence="8">
    <location>
        <begin position="1"/>
        <end position="78"/>
    </location>
</feature>
<dbReference type="GO" id="GO:0043590">
    <property type="term" value="C:bacterial nucleoid"/>
    <property type="evidence" value="ECO:0007669"/>
    <property type="project" value="TreeGrafter"/>
</dbReference>
<dbReference type="SUPFAM" id="SSF57863">
    <property type="entry name" value="ArfGap/RecO-like zinc finger"/>
    <property type="match status" value="1"/>
</dbReference>
<dbReference type="InterPro" id="IPR037278">
    <property type="entry name" value="ARFGAP/RecO"/>
</dbReference>
<dbReference type="AlphaFoldDB" id="A0A1H2T1U1"/>
<evidence type="ECO:0000256" key="7">
    <source>
        <dbReference type="HAMAP-Rule" id="MF_00201"/>
    </source>
</evidence>
<dbReference type="PANTHER" id="PTHR33991:SF1">
    <property type="entry name" value="DNA REPAIR PROTEIN RECO"/>
    <property type="match status" value="1"/>
</dbReference>
<dbReference type="HAMAP" id="MF_00201">
    <property type="entry name" value="RecO"/>
    <property type="match status" value="1"/>
</dbReference>
<evidence type="ECO:0000259" key="8">
    <source>
        <dbReference type="Pfam" id="PF11967"/>
    </source>
</evidence>
<evidence type="ECO:0000256" key="2">
    <source>
        <dbReference type="ARBA" id="ARBA00021310"/>
    </source>
</evidence>